<feature type="transmembrane region" description="Helical" evidence="1">
    <location>
        <begin position="315"/>
        <end position="335"/>
    </location>
</feature>
<dbReference type="InterPro" id="IPR045691">
    <property type="entry name" value="DUF6056"/>
</dbReference>
<evidence type="ECO:0000313" key="2">
    <source>
        <dbReference type="EMBL" id="MCU6743047.1"/>
    </source>
</evidence>
<evidence type="ECO:0000313" key="3">
    <source>
        <dbReference type="Proteomes" id="UP001652432"/>
    </source>
</evidence>
<gene>
    <name evidence="2" type="ORF">OCV77_00765</name>
</gene>
<organism evidence="2 3">
    <name type="scientific">Suilimivivens aceti</name>
    <dbReference type="NCBI Taxonomy" id="2981774"/>
    <lineage>
        <taxon>Bacteria</taxon>
        <taxon>Bacillati</taxon>
        <taxon>Bacillota</taxon>
        <taxon>Clostridia</taxon>
        <taxon>Lachnospirales</taxon>
        <taxon>Lachnospiraceae</taxon>
        <taxon>Suilimivivens</taxon>
    </lineage>
</organism>
<feature type="transmembrane region" description="Helical" evidence="1">
    <location>
        <begin position="126"/>
        <end position="143"/>
    </location>
</feature>
<keyword evidence="1" id="KW-0812">Transmembrane</keyword>
<reference evidence="2 3" key="1">
    <citation type="journal article" date="2021" name="ISME Commun">
        <title>Automated analysis of genomic sequences facilitates high-throughput and comprehensive description of bacteria.</title>
        <authorList>
            <person name="Hitch T.C.A."/>
        </authorList>
    </citation>
    <scope>NUCLEOTIDE SEQUENCE [LARGE SCALE GENOMIC DNA]</scope>
    <source>
        <strain evidence="2 3">Sanger_18</strain>
    </source>
</reference>
<dbReference type="Pfam" id="PF19528">
    <property type="entry name" value="DUF6056"/>
    <property type="match status" value="1"/>
</dbReference>
<feature type="transmembrane region" description="Helical" evidence="1">
    <location>
        <begin position="155"/>
        <end position="184"/>
    </location>
</feature>
<name>A0ABT2SYH7_9FIRM</name>
<proteinExistence type="predicted"/>
<feature type="transmembrane region" description="Helical" evidence="1">
    <location>
        <begin position="64"/>
        <end position="85"/>
    </location>
</feature>
<accession>A0ABT2SYH7</accession>
<sequence length="452" mass="51301">MLADDDFWHGYDVGVFHTDFMSYFIASLKYAKHMYLTWQGTYFSMFLQAFLSPMNNYGMPQLRAVMIFNSLNFFVSLIVFIYTLLNRLFKKQWLPKLAVCTCVVFAITSYSAFQEVFYWFSGATSYTLPVSFLFYSLTAVLLLDSTTNLKKKYILIIWSVFSGVLAMGGSLTVAAAGCYFMLLLTVYEWISSKKLPYIKLVIFICYFSGALINAIAPGNFLRQQTSEGNGLQIFASLKNSFLVYESNFRWLFHSTNFSLILLLILLCGIFLYKNITVKNITGYTFVSIAGIIAPFVVIFPAVLGYNVPWIPNRCVFVVIVVMSVAFSNLTLILSYHIMRTITDSNRSLIVIVTLMLAFVTASANSYTLADCMTRKLHDKLIDGTIPNYYSSYMDMIHLFEASEGADLRLDPAQVPAAIDNFYYFTLSADPDNRTNNAISYFYHLNSVSQTGE</sequence>
<keyword evidence="3" id="KW-1185">Reference proteome</keyword>
<feature type="transmembrane region" description="Helical" evidence="1">
    <location>
        <begin position="283"/>
        <end position="303"/>
    </location>
</feature>
<keyword evidence="1" id="KW-1133">Transmembrane helix</keyword>
<feature type="transmembrane region" description="Helical" evidence="1">
    <location>
        <begin position="347"/>
        <end position="369"/>
    </location>
</feature>
<protein>
    <submittedName>
        <fullName evidence="2">DUF6056 family protein</fullName>
    </submittedName>
</protein>
<comment type="caution">
    <text evidence="2">The sequence shown here is derived from an EMBL/GenBank/DDBJ whole genome shotgun (WGS) entry which is preliminary data.</text>
</comment>
<keyword evidence="1" id="KW-0472">Membrane</keyword>
<feature type="transmembrane region" description="Helical" evidence="1">
    <location>
        <begin position="250"/>
        <end position="271"/>
    </location>
</feature>
<dbReference type="EMBL" id="JAOQKJ010000001">
    <property type="protein sequence ID" value="MCU6743047.1"/>
    <property type="molecule type" value="Genomic_DNA"/>
</dbReference>
<evidence type="ECO:0000256" key="1">
    <source>
        <dbReference type="SAM" id="Phobius"/>
    </source>
</evidence>
<feature type="transmembrane region" description="Helical" evidence="1">
    <location>
        <begin position="97"/>
        <end position="120"/>
    </location>
</feature>
<dbReference type="Proteomes" id="UP001652432">
    <property type="component" value="Unassembled WGS sequence"/>
</dbReference>
<feature type="transmembrane region" description="Helical" evidence="1">
    <location>
        <begin position="196"/>
        <end position="216"/>
    </location>
</feature>